<protein>
    <submittedName>
        <fullName evidence="1">Uncharacterized protein</fullName>
    </submittedName>
</protein>
<sequence length="94" mass="10497">MTILDQIATQIIKEQELIIGPVAWEEAKRVPGIHVSDERKEDVIVENGDKKEVVNKLVHQYDRLFGRASLEVCKSAVSNIIVSMPPSEVPSSLM</sequence>
<proteinExistence type="predicted"/>
<accession>A0A1G2QIB1</accession>
<dbReference type="EMBL" id="MHTL01000015">
    <property type="protein sequence ID" value="OHA60330.1"/>
    <property type="molecule type" value="Genomic_DNA"/>
</dbReference>
<name>A0A1G2QIB1_9BACT</name>
<comment type="caution">
    <text evidence="1">The sequence shown here is derived from an EMBL/GenBank/DDBJ whole genome shotgun (WGS) entry which is preliminary data.</text>
</comment>
<dbReference type="Proteomes" id="UP000177090">
    <property type="component" value="Unassembled WGS sequence"/>
</dbReference>
<dbReference type="AlphaFoldDB" id="A0A1G2QIB1"/>
<organism evidence="1 2">
    <name type="scientific">Candidatus Vogelbacteria bacterium RIFOXYD1_FULL_51_18</name>
    <dbReference type="NCBI Taxonomy" id="1802440"/>
    <lineage>
        <taxon>Bacteria</taxon>
        <taxon>Candidatus Vogeliibacteriota</taxon>
    </lineage>
</organism>
<gene>
    <name evidence="1" type="ORF">A2569_02415</name>
</gene>
<evidence type="ECO:0000313" key="1">
    <source>
        <dbReference type="EMBL" id="OHA60330.1"/>
    </source>
</evidence>
<reference evidence="1 2" key="1">
    <citation type="journal article" date="2016" name="Nat. Commun.">
        <title>Thousands of microbial genomes shed light on interconnected biogeochemical processes in an aquifer system.</title>
        <authorList>
            <person name="Anantharaman K."/>
            <person name="Brown C.T."/>
            <person name="Hug L.A."/>
            <person name="Sharon I."/>
            <person name="Castelle C.J."/>
            <person name="Probst A.J."/>
            <person name="Thomas B.C."/>
            <person name="Singh A."/>
            <person name="Wilkins M.J."/>
            <person name="Karaoz U."/>
            <person name="Brodie E.L."/>
            <person name="Williams K.H."/>
            <person name="Hubbard S.S."/>
            <person name="Banfield J.F."/>
        </authorList>
    </citation>
    <scope>NUCLEOTIDE SEQUENCE [LARGE SCALE GENOMIC DNA]</scope>
</reference>
<dbReference type="STRING" id="1802440.A2569_02415"/>
<evidence type="ECO:0000313" key="2">
    <source>
        <dbReference type="Proteomes" id="UP000177090"/>
    </source>
</evidence>